<dbReference type="NCBIfam" id="TIGR04183">
    <property type="entry name" value="Por_Secre_tail"/>
    <property type="match status" value="1"/>
</dbReference>
<name>A0A7V5UE22_CALAY</name>
<dbReference type="PROSITE" id="PS00138">
    <property type="entry name" value="SUBTILASE_SER"/>
    <property type="match status" value="1"/>
</dbReference>
<accession>A0A7V5UE22</accession>
<organism evidence="8">
    <name type="scientific">Caldithrix abyssi</name>
    <dbReference type="NCBI Taxonomy" id="187145"/>
    <lineage>
        <taxon>Bacteria</taxon>
        <taxon>Pseudomonadati</taxon>
        <taxon>Calditrichota</taxon>
        <taxon>Calditrichia</taxon>
        <taxon>Calditrichales</taxon>
        <taxon>Calditrichaceae</taxon>
        <taxon>Caldithrix</taxon>
    </lineage>
</organism>
<dbReference type="AlphaFoldDB" id="A0A7V5UE22"/>
<keyword evidence="4" id="KW-0720">Serine protease</keyword>
<dbReference type="PROSITE" id="PS51892">
    <property type="entry name" value="SUBTILASE"/>
    <property type="match status" value="1"/>
</dbReference>
<proteinExistence type="inferred from homology"/>
<dbReference type="Gene3D" id="2.60.120.380">
    <property type="match status" value="1"/>
</dbReference>
<comment type="similarity">
    <text evidence="1 5">Belongs to the peptidase S8 family.</text>
</comment>
<protein>
    <submittedName>
        <fullName evidence="8">T9SS type A sorting domain-containing protein</fullName>
    </submittedName>
</protein>
<dbReference type="PANTHER" id="PTHR43399:SF4">
    <property type="entry name" value="CELL WALL-ASSOCIATED PROTEASE"/>
    <property type="match status" value="1"/>
</dbReference>
<dbReference type="PANTHER" id="PTHR43399">
    <property type="entry name" value="SUBTILISIN-RELATED"/>
    <property type="match status" value="1"/>
</dbReference>
<dbReference type="Pfam" id="PF18962">
    <property type="entry name" value="Por_Secre_tail"/>
    <property type="match status" value="1"/>
</dbReference>
<dbReference type="EMBL" id="DROD01000068">
    <property type="protein sequence ID" value="HHJ51734.1"/>
    <property type="molecule type" value="Genomic_DNA"/>
</dbReference>
<gene>
    <name evidence="8" type="ORF">ENJ89_00945</name>
</gene>
<dbReference type="InterPro" id="IPR051048">
    <property type="entry name" value="Peptidase_S8/S53_subtilisin"/>
</dbReference>
<dbReference type="InterPro" id="IPR000209">
    <property type="entry name" value="Peptidase_S8/S53_dom"/>
</dbReference>
<sequence>LNAYDYNDDNAEMSAAAADLRLSNHSYGIICGWDSFGLSWYGDPNISNDEDYKFGFYTENESKAWDQIAYNAPYYLIVKSAGNDRGHGPLLGSSHPADAEPDSGYDTIGPQGVAKDILTVGAVNDIPNGYSQPSDVVMSSFSSWGPTDDGRIKPDIVANGVGLYSSTAGSDNAYSTYDGTSMSSPNATGSLTLLQEHYANLHNGDWMLASTLKALVIHTADEAGDADGPDFRFGWGLLNTEKAANLITEANNSALTSTIRVDTLQENQTISYQIHTDGTSPLKITICWTDAPGKPVAPQLDPPDLMLINDLDMRLVGTDSTYMPWVLDPINRTVPATTGDNFRDNVEQIYVAAPPAGDYTIQISHKDTLYNNQQVFSIVINDAQFNGSPNTLEKASEAAPNKFRLYGNYPNPFNPSTNIRFDLATAGRTTLTVYDALGKKITTLVDKYLPAGQYTFKWNAGQLSSGIYFYRLQTGKLSQVKRMLLVK</sequence>
<evidence type="ECO:0000256" key="2">
    <source>
        <dbReference type="ARBA" id="ARBA00022670"/>
    </source>
</evidence>
<feature type="non-terminal residue" evidence="8">
    <location>
        <position position="1"/>
    </location>
</feature>
<dbReference type="GO" id="GO:0004252">
    <property type="term" value="F:serine-type endopeptidase activity"/>
    <property type="evidence" value="ECO:0007669"/>
    <property type="project" value="InterPro"/>
</dbReference>
<comment type="caution">
    <text evidence="8">The sequence shown here is derived from an EMBL/GenBank/DDBJ whole genome shotgun (WGS) entry which is preliminary data.</text>
</comment>
<dbReference type="InterPro" id="IPR023828">
    <property type="entry name" value="Peptidase_S8_Ser-AS"/>
</dbReference>
<reference evidence="8" key="1">
    <citation type="journal article" date="2020" name="mSystems">
        <title>Genome- and Community-Level Interaction Insights into Carbon Utilization and Element Cycling Functions of Hydrothermarchaeota in Hydrothermal Sediment.</title>
        <authorList>
            <person name="Zhou Z."/>
            <person name="Liu Y."/>
            <person name="Xu W."/>
            <person name="Pan J."/>
            <person name="Luo Z.H."/>
            <person name="Li M."/>
        </authorList>
    </citation>
    <scope>NUCLEOTIDE SEQUENCE [LARGE SCALE GENOMIC DNA]</scope>
    <source>
        <strain evidence="8">HyVt-527</strain>
    </source>
</reference>
<evidence type="ECO:0000259" key="7">
    <source>
        <dbReference type="Pfam" id="PF18962"/>
    </source>
</evidence>
<feature type="domain" description="Secretion system C-terminal sorting" evidence="7">
    <location>
        <begin position="409"/>
        <end position="483"/>
    </location>
</feature>
<dbReference type="SUPFAM" id="SSF49785">
    <property type="entry name" value="Galactose-binding domain-like"/>
    <property type="match status" value="1"/>
</dbReference>
<evidence type="ECO:0000259" key="6">
    <source>
        <dbReference type="Pfam" id="PF00082"/>
    </source>
</evidence>
<dbReference type="InterPro" id="IPR008979">
    <property type="entry name" value="Galactose-bd-like_sf"/>
</dbReference>
<dbReference type="Pfam" id="PF00082">
    <property type="entry name" value="Peptidase_S8"/>
    <property type="match status" value="1"/>
</dbReference>
<evidence type="ECO:0000256" key="5">
    <source>
        <dbReference type="PROSITE-ProRule" id="PRU01240"/>
    </source>
</evidence>
<evidence type="ECO:0000256" key="4">
    <source>
        <dbReference type="ARBA" id="ARBA00022825"/>
    </source>
</evidence>
<evidence type="ECO:0000256" key="1">
    <source>
        <dbReference type="ARBA" id="ARBA00011073"/>
    </source>
</evidence>
<dbReference type="Gene3D" id="2.60.40.4070">
    <property type="match status" value="1"/>
</dbReference>
<dbReference type="InterPro" id="IPR036852">
    <property type="entry name" value="Peptidase_S8/S53_dom_sf"/>
</dbReference>
<feature type="domain" description="Peptidase S8/S53" evidence="6">
    <location>
        <begin position="11"/>
        <end position="236"/>
    </location>
</feature>
<dbReference type="SUPFAM" id="SSF52743">
    <property type="entry name" value="Subtilisin-like"/>
    <property type="match status" value="1"/>
</dbReference>
<keyword evidence="3" id="KW-0378">Hydrolase</keyword>
<comment type="caution">
    <text evidence="5">Lacks conserved residue(s) required for the propagation of feature annotation.</text>
</comment>
<dbReference type="Gene3D" id="3.40.50.200">
    <property type="entry name" value="Peptidase S8/S53 domain"/>
    <property type="match status" value="1"/>
</dbReference>
<keyword evidence="2" id="KW-0645">Protease</keyword>
<evidence type="ECO:0000313" key="8">
    <source>
        <dbReference type="EMBL" id="HHJ51734.1"/>
    </source>
</evidence>
<evidence type="ECO:0000256" key="3">
    <source>
        <dbReference type="ARBA" id="ARBA00022801"/>
    </source>
</evidence>
<dbReference type="Proteomes" id="UP000886124">
    <property type="component" value="Unassembled WGS sequence"/>
</dbReference>
<dbReference type="GO" id="GO:0006508">
    <property type="term" value="P:proteolysis"/>
    <property type="evidence" value="ECO:0007669"/>
    <property type="project" value="UniProtKB-KW"/>
</dbReference>
<dbReference type="InterPro" id="IPR026444">
    <property type="entry name" value="Secre_tail"/>
</dbReference>